<keyword evidence="1" id="KW-1133">Transmembrane helix</keyword>
<dbReference type="Proteomes" id="UP000194800">
    <property type="component" value="Unassembled WGS sequence"/>
</dbReference>
<reference evidence="4 5" key="1">
    <citation type="submission" date="2017-03" db="EMBL/GenBank/DDBJ databases">
        <title>Comparative genomics of honeybee gut symbionts reveal geographically distinct and subgroup specific antibiotic resistance.</title>
        <authorList>
            <person name="Ludvigsen J."/>
            <person name="Porcellato D."/>
            <person name="Labee-Lund T.M."/>
            <person name="Amdam G.V."/>
            <person name="Rudi K."/>
        </authorList>
    </citation>
    <scope>NUCLEOTIDE SEQUENCE [LARGE SCALE GENOMIC DNA]</scope>
    <source>
        <strain evidence="2 5">A-7-12</strain>
        <strain evidence="3 4">A-9-12</strain>
    </source>
</reference>
<keyword evidence="4" id="KW-1185">Reference proteome</keyword>
<keyword evidence="1" id="KW-0472">Membrane</keyword>
<comment type="caution">
    <text evidence="2">The sequence shown here is derived from an EMBL/GenBank/DDBJ whole genome shotgun (WGS) entry which is preliminary data.</text>
</comment>
<evidence type="ECO:0000256" key="1">
    <source>
        <dbReference type="SAM" id="Phobius"/>
    </source>
</evidence>
<evidence type="ECO:0000313" key="5">
    <source>
        <dbReference type="Proteomes" id="UP000194977"/>
    </source>
</evidence>
<gene>
    <name evidence="3" type="ORF">B6C91_06705</name>
    <name evidence="2" type="ORF">B6D08_04680</name>
</gene>
<dbReference type="EMBL" id="NARP01000009">
    <property type="protein sequence ID" value="OTQ00409.1"/>
    <property type="molecule type" value="Genomic_DNA"/>
</dbReference>
<evidence type="ECO:0000313" key="3">
    <source>
        <dbReference type="EMBL" id="OTQ10146.1"/>
    </source>
</evidence>
<dbReference type="EMBL" id="NART01000023">
    <property type="protein sequence ID" value="OTQ10146.1"/>
    <property type="molecule type" value="Genomic_DNA"/>
</dbReference>
<dbReference type="AlphaFoldDB" id="A0A242NJI9"/>
<evidence type="ECO:0000313" key="4">
    <source>
        <dbReference type="Proteomes" id="UP000194800"/>
    </source>
</evidence>
<name>A0A242NJI9_9GAMM</name>
<evidence type="ECO:0000313" key="2">
    <source>
        <dbReference type="EMBL" id="OTQ00409.1"/>
    </source>
</evidence>
<feature type="transmembrane region" description="Helical" evidence="1">
    <location>
        <begin position="6"/>
        <end position="24"/>
    </location>
</feature>
<accession>A0A242NJI9</accession>
<proteinExistence type="predicted"/>
<organism evidence="2 5">
    <name type="scientific">Gilliamella apicola</name>
    <dbReference type="NCBI Taxonomy" id="1196095"/>
    <lineage>
        <taxon>Bacteria</taxon>
        <taxon>Pseudomonadati</taxon>
        <taxon>Pseudomonadota</taxon>
        <taxon>Gammaproteobacteria</taxon>
        <taxon>Orbales</taxon>
        <taxon>Orbaceae</taxon>
        <taxon>Gilliamella</taxon>
    </lineage>
</organism>
<sequence length="101" mass="12361">MIIECIIFYCLLILDFFVWLYFYFRATNYHNDRALNLKRIFAILYYCLVQVYNIYMILNLKYLDLKSNDLLLIFIRMSIIVNIGLVWYFILTLKPLPKARK</sequence>
<feature type="transmembrane region" description="Helical" evidence="1">
    <location>
        <begin position="36"/>
        <end position="58"/>
    </location>
</feature>
<dbReference type="Proteomes" id="UP000194977">
    <property type="component" value="Unassembled WGS sequence"/>
</dbReference>
<feature type="transmembrane region" description="Helical" evidence="1">
    <location>
        <begin position="70"/>
        <end position="91"/>
    </location>
</feature>
<keyword evidence="1" id="KW-0812">Transmembrane</keyword>
<protein>
    <submittedName>
        <fullName evidence="2">Uncharacterized protein</fullName>
    </submittedName>
</protein>